<evidence type="ECO:0000313" key="2">
    <source>
        <dbReference type="Proteomes" id="UP000585665"/>
    </source>
</evidence>
<comment type="caution">
    <text evidence="1">The sequence shown here is derived from an EMBL/GenBank/DDBJ whole genome shotgun (WGS) entry which is preliminary data.</text>
</comment>
<keyword evidence="1" id="KW-0966">Cell projection</keyword>
<proteinExistence type="predicted"/>
<gene>
    <name evidence="1" type="ORF">HUK82_08280</name>
</gene>
<keyword evidence="1" id="KW-0969">Cilium</keyword>
<protein>
    <submittedName>
        <fullName evidence="1">Flagellin assembly protein</fullName>
    </submittedName>
</protein>
<dbReference type="AlphaFoldDB" id="A0A850PD28"/>
<organism evidence="1 2">
    <name type="scientific">Ameyamaea chiangmaiensis</name>
    <dbReference type="NCBI Taxonomy" id="442969"/>
    <lineage>
        <taxon>Bacteria</taxon>
        <taxon>Pseudomonadati</taxon>
        <taxon>Pseudomonadota</taxon>
        <taxon>Alphaproteobacteria</taxon>
        <taxon>Acetobacterales</taxon>
        <taxon>Acetobacteraceae</taxon>
        <taxon>Ameyamaea</taxon>
    </lineage>
</organism>
<dbReference type="EMBL" id="JABXXR010000050">
    <property type="protein sequence ID" value="NVN40559.1"/>
    <property type="molecule type" value="Genomic_DNA"/>
</dbReference>
<dbReference type="GO" id="GO:0044781">
    <property type="term" value="P:bacterial-type flagellum organization"/>
    <property type="evidence" value="ECO:0007669"/>
    <property type="project" value="InterPro"/>
</dbReference>
<dbReference type="Proteomes" id="UP000585665">
    <property type="component" value="Unassembled WGS sequence"/>
</dbReference>
<name>A0A850PD28_9PROT</name>
<dbReference type="Pfam" id="PF07309">
    <property type="entry name" value="FlaF"/>
    <property type="match status" value="1"/>
</dbReference>
<reference evidence="1 2" key="1">
    <citation type="submission" date="2020-06" db="EMBL/GenBank/DDBJ databases">
        <title>Description of novel acetic acid bacteria.</title>
        <authorList>
            <person name="Sombolestani A."/>
        </authorList>
    </citation>
    <scope>NUCLEOTIDE SEQUENCE [LARGE SCALE GENOMIC DNA]</scope>
    <source>
        <strain evidence="1 2">LMG 27010</strain>
    </source>
</reference>
<keyword evidence="1" id="KW-0282">Flagellum</keyword>
<dbReference type="InterPro" id="IPR010845">
    <property type="entry name" value="FlaF"/>
</dbReference>
<dbReference type="RefSeq" id="WP_176613518.1">
    <property type="nucleotide sequence ID" value="NZ_JABXXR010000050.1"/>
</dbReference>
<accession>A0A850PD28</accession>
<keyword evidence="2" id="KW-1185">Reference proteome</keyword>
<sequence>MSYATAQYGKYASDDLPSREVEAMALARVNRMLKEEEFSPNRQKALSMNQRLWTLLLRSIDSVSMSDTLRSDLMAVGSWASRYSLSAMNRKISLAPLIDVNANIIDGLRGQ</sequence>
<evidence type="ECO:0000313" key="1">
    <source>
        <dbReference type="EMBL" id="NVN40559.1"/>
    </source>
</evidence>